<name>A0A2A4G0A8_9SPHN</name>
<organism evidence="1 2">
    <name type="scientific">Rhizorhabdus dicambivorans</name>
    <dbReference type="NCBI Taxonomy" id="1850238"/>
    <lineage>
        <taxon>Bacteria</taxon>
        <taxon>Pseudomonadati</taxon>
        <taxon>Pseudomonadota</taxon>
        <taxon>Alphaproteobacteria</taxon>
        <taxon>Sphingomonadales</taxon>
        <taxon>Sphingomonadaceae</taxon>
        <taxon>Rhizorhabdus</taxon>
    </lineage>
</organism>
<dbReference type="Gene3D" id="2.40.30.100">
    <property type="entry name" value="AF2212/PG0164-like"/>
    <property type="match status" value="1"/>
</dbReference>
<evidence type="ECO:0000313" key="2">
    <source>
        <dbReference type="Proteomes" id="UP000218934"/>
    </source>
</evidence>
<dbReference type="Pfam" id="PF08922">
    <property type="entry name" value="DUF1905"/>
    <property type="match status" value="1"/>
</dbReference>
<dbReference type="OrthoDB" id="9808666at2"/>
<dbReference type="EMBL" id="NWUF01000004">
    <property type="protein sequence ID" value="PCE43199.1"/>
    <property type="molecule type" value="Genomic_DNA"/>
</dbReference>
<dbReference type="Proteomes" id="UP000218934">
    <property type="component" value="Unassembled WGS sequence"/>
</dbReference>
<gene>
    <name evidence="1" type="ORF">COO09_05295</name>
</gene>
<dbReference type="InterPro" id="IPR015018">
    <property type="entry name" value="DUF1905"/>
</dbReference>
<dbReference type="InterPro" id="IPR037079">
    <property type="entry name" value="AF2212/PG0164-like_sf"/>
</dbReference>
<dbReference type="AlphaFoldDB" id="A0A2A4G0A8"/>
<dbReference type="KEGG" id="rdi:CMV14_00260"/>
<comment type="caution">
    <text evidence="1">The sequence shown here is derived from an EMBL/GenBank/DDBJ whole genome shotgun (WGS) entry which is preliminary data.</text>
</comment>
<evidence type="ECO:0000313" key="1">
    <source>
        <dbReference type="EMBL" id="PCE43199.1"/>
    </source>
</evidence>
<dbReference type="RefSeq" id="WP_066964721.1">
    <property type="nucleotide sequence ID" value="NZ_CP023449.1"/>
</dbReference>
<reference evidence="1 2" key="1">
    <citation type="submission" date="2017-09" db="EMBL/GenBank/DDBJ databases">
        <title>The Catabolism of 3,6-Dichlorosalicylic acid is Initiated by the Cytochrome P450 Monooxygenase DsmABC in Rhizorhabdus dicambivorans Ndbn-20.</title>
        <authorList>
            <person name="Na L."/>
        </authorList>
    </citation>
    <scope>NUCLEOTIDE SEQUENCE [LARGE SCALE GENOMIC DNA]</scope>
    <source>
        <strain evidence="1 2">Ndbn-20m</strain>
    </source>
</reference>
<accession>A0A2A4G0A8</accession>
<keyword evidence="2" id="KW-1185">Reference proteome</keyword>
<protein>
    <submittedName>
        <fullName evidence="1">DUF1905 domain-containing protein</fullName>
    </submittedName>
</protein>
<dbReference type="SUPFAM" id="SSF141694">
    <property type="entry name" value="AF2212/PG0164-like"/>
    <property type="match status" value="1"/>
</dbReference>
<sequence>MDSGENFEVTSRIWLWRPANAARSSGWHFLTIDGQAAAEIRFAALGRTGGFGSIKVEARIGGTRWATSIFPQREGGGFILPIKAQVRKAEGIGEGDEVRVVLTLP</sequence>
<proteinExistence type="predicted"/>